<comment type="caution">
    <text evidence="2">The sequence shown here is derived from an EMBL/GenBank/DDBJ whole genome shotgun (WGS) entry which is preliminary data.</text>
</comment>
<evidence type="ECO:0000313" key="2">
    <source>
        <dbReference type="EMBL" id="KAA8786756.1"/>
    </source>
</evidence>
<dbReference type="EMBL" id="RIAS01000016">
    <property type="protein sequence ID" value="KAA8786756.1"/>
    <property type="molecule type" value="Genomic_DNA"/>
</dbReference>
<dbReference type="InterPro" id="IPR049945">
    <property type="entry name" value="AAA_22"/>
</dbReference>
<dbReference type="AlphaFoldDB" id="A0A5M9WYN4"/>
<feature type="domain" description="AAA+ ATPase" evidence="1">
    <location>
        <begin position="39"/>
        <end position="185"/>
    </location>
</feature>
<dbReference type="RefSeq" id="WP_123066447.1">
    <property type="nucleotide sequence ID" value="NZ_RIAS01000016.1"/>
</dbReference>
<dbReference type="Proteomes" id="UP000323664">
    <property type="component" value="Unassembled WGS sequence"/>
</dbReference>
<dbReference type="GO" id="GO:0016887">
    <property type="term" value="F:ATP hydrolysis activity"/>
    <property type="evidence" value="ECO:0007669"/>
    <property type="project" value="InterPro"/>
</dbReference>
<gene>
    <name evidence="2" type="ORF">EC604_23290</name>
</gene>
<evidence type="ECO:0000259" key="1">
    <source>
        <dbReference type="SMART" id="SM00382"/>
    </source>
</evidence>
<dbReference type="InterPro" id="IPR003593">
    <property type="entry name" value="AAA+_ATPase"/>
</dbReference>
<evidence type="ECO:0000313" key="3">
    <source>
        <dbReference type="Proteomes" id="UP000323664"/>
    </source>
</evidence>
<reference evidence="2 3" key="1">
    <citation type="journal article" date="2019" name="J. Ind. Microbiol. Biotechnol.">
        <title>Paenibacillus amylolyticus 27C64 has a diverse set of carbohydrate-active enzymes and complete pectin deconstruction system.</title>
        <authorList>
            <person name="Keggi C."/>
            <person name="Doran-Peterson J."/>
        </authorList>
    </citation>
    <scope>NUCLEOTIDE SEQUENCE [LARGE SCALE GENOMIC DNA]</scope>
    <source>
        <strain evidence="2 3">27C64</strain>
    </source>
</reference>
<dbReference type="Gene3D" id="3.40.50.300">
    <property type="entry name" value="P-loop containing nucleotide triphosphate hydrolases"/>
    <property type="match status" value="1"/>
</dbReference>
<accession>A0A5M9WYN4</accession>
<dbReference type="Pfam" id="PF13401">
    <property type="entry name" value="AAA_22"/>
    <property type="match status" value="1"/>
</dbReference>
<sequence>MENNLIPVGTHPIEVGHYLLPTKEVLRLMDNLKKIVLNRLPGMIVYGRPRLGKTTALKFALENLPHFINAPIPIFIANSNSYRFPSEEKFYADLLHDFQFPFIARRKPGELRNQIVNLLKEKAELSRLRRVILIMDEAHHLTESHYHWLMDIYNQLDREKISMSVICVGQEELLTRRTFFLGQCKSQIIGRFMTHEHRFFGITSLDDFKAVLRCYDSPEISAYPENSDWSFTRYFFREGYEKGHRLEKDAALIYQQFQNLRREHGVNSKLEIPMEYFTYTVENALKIYGTHGEKLEWISAQNWLDSIKLTGYIESEIYMALAGNGD</sequence>
<keyword evidence="2" id="KW-0067">ATP-binding</keyword>
<organism evidence="2 3">
    <name type="scientific">Paenibacillus amylolyticus</name>
    <dbReference type="NCBI Taxonomy" id="1451"/>
    <lineage>
        <taxon>Bacteria</taxon>
        <taxon>Bacillati</taxon>
        <taxon>Bacillota</taxon>
        <taxon>Bacilli</taxon>
        <taxon>Bacillales</taxon>
        <taxon>Paenibacillaceae</taxon>
        <taxon>Paenibacillus</taxon>
    </lineage>
</organism>
<dbReference type="SUPFAM" id="SSF52540">
    <property type="entry name" value="P-loop containing nucleoside triphosphate hydrolases"/>
    <property type="match status" value="1"/>
</dbReference>
<dbReference type="SMART" id="SM00382">
    <property type="entry name" value="AAA"/>
    <property type="match status" value="1"/>
</dbReference>
<proteinExistence type="predicted"/>
<protein>
    <submittedName>
        <fullName evidence="2">ATP-binding protein</fullName>
    </submittedName>
</protein>
<dbReference type="OrthoDB" id="8903747at2"/>
<name>A0A5M9WYN4_PAEAM</name>
<dbReference type="GO" id="GO:0005524">
    <property type="term" value="F:ATP binding"/>
    <property type="evidence" value="ECO:0007669"/>
    <property type="project" value="UniProtKB-KW"/>
</dbReference>
<dbReference type="InterPro" id="IPR027417">
    <property type="entry name" value="P-loop_NTPase"/>
</dbReference>
<keyword evidence="2" id="KW-0547">Nucleotide-binding</keyword>